<dbReference type="PANTHER" id="PTHR43022:SF1">
    <property type="entry name" value="PROTEIN SMF"/>
    <property type="match status" value="1"/>
</dbReference>
<keyword evidence="5" id="KW-1185">Reference proteome</keyword>
<gene>
    <name evidence="4" type="ORF">G3480_24660</name>
</gene>
<comment type="similarity">
    <text evidence="1">Belongs to the DprA/Smf family.</text>
</comment>
<dbReference type="AlphaFoldDB" id="A0A6P1E5Y9"/>
<evidence type="ECO:0000256" key="1">
    <source>
        <dbReference type="ARBA" id="ARBA00006525"/>
    </source>
</evidence>
<evidence type="ECO:0000256" key="2">
    <source>
        <dbReference type="SAM" id="MobiDB-lite"/>
    </source>
</evidence>
<feature type="region of interest" description="Disordered" evidence="2">
    <location>
        <begin position="310"/>
        <end position="369"/>
    </location>
</feature>
<evidence type="ECO:0000259" key="3">
    <source>
        <dbReference type="Pfam" id="PF02481"/>
    </source>
</evidence>
<dbReference type="InterPro" id="IPR057666">
    <property type="entry name" value="DrpA_SLOG"/>
</dbReference>
<dbReference type="EMBL" id="JAAIJR010000205">
    <property type="protein sequence ID" value="NEX23444.1"/>
    <property type="molecule type" value="Genomic_DNA"/>
</dbReference>
<dbReference type="Pfam" id="PF02481">
    <property type="entry name" value="DNA_processg_A"/>
    <property type="match status" value="1"/>
</dbReference>
<protein>
    <submittedName>
        <fullName evidence="4">DNA-processing protein DprA</fullName>
    </submittedName>
</protein>
<dbReference type="SUPFAM" id="SSF102405">
    <property type="entry name" value="MCP/YpsA-like"/>
    <property type="match status" value="1"/>
</dbReference>
<dbReference type="Proteomes" id="UP000471640">
    <property type="component" value="Unassembled WGS sequence"/>
</dbReference>
<evidence type="ECO:0000313" key="5">
    <source>
        <dbReference type="Proteomes" id="UP000471640"/>
    </source>
</evidence>
<proteinExistence type="inferred from homology"/>
<feature type="compositionally biased region" description="Polar residues" evidence="2">
    <location>
        <begin position="312"/>
        <end position="325"/>
    </location>
</feature>
<sequence length="454" mass="49365">MTISANTQAILLLTAHFTKGESGALKPLTPKEYGRFAEWLRQQSLAPEQLLSGRLTDMLGAWQDKTVTIDRISALLDRGSALALTMEKWLRAGLWVMTRSDPDYPKRLKHYLRGDSPAVFFGCGNKILLNGGGLAVVGSRNVKEADLDYTRKVGALAASAGVSIVSGGARGVDETAMLGALEAEGTAVGILSDSLLRVCSSAKYRRYLLDNNLVLISPFNPEAGFKVGNAMQRNKYIYCLSDAALAVHSGKTGGTWNGAQEDLRYRWVPLWVKRTDDPEAGNLELIAAGGREAPSNIDEVEISNFFEEKADQSTADQPLSSSNGPSAKKPPAVPRPEAGADPGTETQAEWRQNQTAAEIEQQAPQHEVDASVPEALDLSSVTFYELFLVKTKEICGTRPRTTDDLVEALAVNKTQLNDWLKQAVEDGELTKLVKPVRYEVSLKQATLALESCDR</sequence>
<name>A0A6P1E5Y9_9GAMM</name>
<evidence type="ECO:0000313" key="4">
    <source>
        <dbReference type="EMBL" id="NEX23444.1"/>
    </source>
</evidence>
<feature type="domain" description="Smf/DprA SLOG" evidence="3">
    <location>
        <begin position="96"/>
        <end position="289"/>
    </location>
</feature>
<comment type="caution">
    <text evidence="4">The sequence shown here is derived from an EMBL/GenBank/DDBJ whole genome shotgun (WGS) entry which is preliminary data.</text>
</comment>
<reference evidence="5" key="1">
    <citation type="journal article" date="2020" name="Microbiol. Resour. Announc.">
        <title>Draft Genome Sequences of Thiorhodococcus mannitoliphagus and Thiorhodococcus minor, Purple Sulfur Photosynthetic Bacteria in the Gammaproteobacterial Family Chromatiaceae.</title>
        <authorList>
            <person name="Aviles F.A."/>
            <person name="Meyer T.E."/>
            <person name="Kyndt J.A."/>
        </authorList>
    </citation>
    <scope>NUCLEOTIDE SEQUENCE [LARGE SCALE GENOMIC DNA]</scope>
    <source>
        <strain evidence="5">DSM 18266</strain>
    </source>
</reference>
<accession>A0A6P1E5Y9</accession>
<dbReference type="PANTHER" id="PTHR43022">
    <property type="entry name" value="PROTEIN SMF"/>
    <property type="match status" value="1"/>
</dbReference>
<reference evidence="4 5" key="2">
    <citation type="submission" date="2020-02" db="EMBL/GenBank/DDBJ databases">
        <title>Genome sequences of Thiorhodococcus mannitoliphagus and Thiorhodococcus minor, purple sulfur photosynthetic bacteria in the gammaproteobacterial family, Chromatiaceae.</title>
        <authorList>
            <person name="Aviles F.A."/>
            <person name="Meyer T.E."/>
            <person name="Kyndt J.A."/>
        </authorList>
    </citation>
    <scope>NUCLEOTIDE SEQUENCE [LARGE SCALE GENOMIC DNA]</scope>
    <source>
        <strain evidence="4 5">DSM 18266</strain>
    </source>
</reference>
<dbReference type="InterPro" id="IPR003488">
    <property type="entry name" value="DprA"/>
</dbReference>
<dbReference type="Gene3D" id="3.40.50.450">
    <property type="match status" value="1"/>
</dbReference>
<organism evidence="4 5">
    <name type="scientific">Thiorhodococcus mannitoliphagus</name>
    <dbReference type="NCBI Taxonomy" id="329406"/>
    <lineage>
        <taxon>Bacteria</taxon>
        <taxon>Pseudomonadati</taxon>
        <taxon>Pseudomonadota</taxon>
        <taxon>Gammaproteobacteria</taxon>
        <taxon>Chromatiales</taxon>
        <taxon>Chromatiaceae</taxon>
        <taxon>Thiorhodococcus</taxon>
    </lineage>
</organism>
<feature type="compositionally biased region" description="Polar residues" evidence="2">
    <location>
        <begin position="344"/>
        <end position="356"/>
    </location>
</feature>
<dbReference type="GO" id="GO:0009294">
    <property type="term" value="P:DNA-mediated transformation"/>
    <property type="evidence" value="ECO:0007669"/>
    <property type="project" value="InterPro"/>
</dbReference>